<accession>G8YVC2</accession>
<comment type="similarity">
    <text evidence="1">Belongs to the CDC123 family.</text>
</comment>
<reference evidence="5" key="2">
    <citation type="journal article" date="2012" name="G3 (Bethesda)">
        <title>Pichia sorbitophila, an interspecies yeast hybrid reveals early steps of genome resolution following polyploidization.</title>
        <authorList>
            <person name="Leh Louis V."/>
            <person name="Despons L."/>
            <person name="Friedrich A."/>
            <person name="Martin T."/>
            <person name="Durrens P."/>
            <person name="Casaregola S."/>
            <person name="Neuveglise C."/>
            <person name="Fairhead C."/>
            <person name="Marck C."/>
            <person name="Cruz J.A."/>
            <person name="Straub M.L."/>
            <person name="Kugler V."/>
            <person name="Sacerdot C."/>
            <person name="Uzunov Z."/>
            <person name="Thierry A."/>
            <person name="Weiss S."/>
            <person name="Bleykasten C."/>
            <person name="De Montigny J."/>
            <person name="Jacques N."/>
            <person name="Jung P."/>
            <person name="Lemaire M."/>
            <person name="Mallet S."/>
            <person name="Morel G."/>
            <person name="Richard G.F."/>
            <person name="Sarkar A."/>
            <person name="Savel G."/>
            <person name="Schacherer J."/>
            <person name="Seret M.L."/>
            <person name="Talla E."/>
            <person name="Samson G."/>
            <person name="Jubin C."/>
            <person name="Poulain J."/>
            <person name="Vacherie B."/>
            <person name="Barbe V."/>
            <person name="Pelletier E."/>
            <person name="Sherman D.J."/>
            <person name="Westhof E."/>
            <person name="Weissenbach J."/>
            <person name="Baret P.V."/>
            <person name="Wincker P."/>
            <person name="Gaillardin C."/>
            <person name="Dujon B."/>
            <person name="Souciet J.L."/>
        </authorList>
    </citation>
    <scope>NUCLEOTIDE SEQUENCE [LARGE SCALE GENOMIC DNA]</scope>
    <source>
        <strain evidence="5">ATCC MYA-4447 / BCRC 22081 / CBS 7064 / NBRC 10061 / NRRL Y-12695</strain>
    </source>
</reference>
<dbReference type="HOGENOM" id="CLU_034402_2_0_1"/>
<evidence type="ECO:0000313" key="4">
    <source>
        <dbReference type="EMBL" id="CCE73366.1"/>
    </source>
</evidence>
<dbReference type="OrthoDB" id="360540at2759"/>
<dbReference type="AlphaFoldDB" id="G8YVC2"/>
<dbReference type="EMBL" id="FO082058">
    <property type="protein sequence ID" value="CCE73366.1"/>
    <property type="molecule type" value="Genomic_DNA"/>
</dbReference>
<organism evidence="3 5">
    <name type="scientific">Pichia sorbitophila (strain ATCC MYA-4447 / BCRC 22081 / CBS 7064 / NBRC 10061 / NRRL Y-12695)</name>
    <name type="common">Hybrid yeast</name>
    <dbReference type="NCBI Taxonomy" id="559304"/>
    <lineage>
        <taxon>Eukaryota</taxon>
        <taxon>Fungi</taxon>
        <taxon>Dikarya</taxon>
        <taxon>Ascomycota</taxon>
        <taxon>Saccharomycotina</taxon>
        <taxon>Pichiomycetes</taxon>
        <taxon>Debaryomycetaceae</taxon>
        <taxon>Millerozyma</taxon>
    </lineage>
</organism>
<feature type="compositionally biased region" description="Basic and acidic residues" evidence="2">
    <location>
        <begin position="98"/>
        <end position="110"/>
    </location>
</feature>
<dbReference type="OMA" id="SGVIMEM"/>
<dbReference type="Pfam" id="PF07065">
    <property type="entry name" value="D123"/>
    <property type="match status" value="1"/>
</dbReference>
<dbReference type="eggNOG" id="KOG2983">
    <property type="taxonomic scope" value="Eukaryota"/>
</dbReference>
<dbReference type="PANTHER" id="PTHR15323:SF6">
    <property type="entry name" value="CELL DIVISION CYCLE PROTEIN 123 HOMOLOG"/>
    <property type="match status" value="1"/>
</dbReference>
<dbReference type="EMBL" id="FO082059">
    <property type="protein sequence ID" value="CCE72805.1"/>
    <property type="molecule type" value="Genomic_DNA"/>
</dbReference>
<dbReference type="FunCoup" id="G8YVC2">
    <property type="interactions" value="1251"/>
</dbReference>
<protein>
    <submittedName>
        <fullName evidence="3">Piso0_000399 protein</fullName>
    </submittedName>
</protein>
<gene>
    <name evidence="3" type="primary">Piso0_000399</name>
    <name evidence="3" type="ORF">GNLVRS01_PISO0A08492g</name>
    <name evidence="4" type="ORF">GNLVRS01_PISO0B08559g</name>
</gene>
<dbReference type="GO" id="GO:0005737">
    <property type="term" value="C:cytoplasm"/>
    <property type="evidence" value="ECO:0007669"/>
    <property type="project" value="TreeGrafter"/>
</dbReference>
<feature type="compositionally biased region" description="Acidic residues" evidence="2">
    <location>
        <begin position="74"/>
        <end position="83"/>
    </location>
</feature>
<evidence type="ECO:0000256" key="2">
    <source>
        <dbReference type="SAM" id="MobiDB-lite"/>
    </source>
</evidence>
<dbReference type="PANTHER" id="PTHR15323">
    <property type="entry name" value="D123 PROTEIN"/>
    <property type="match status" value="1"/>
</dbReference>
<sequence length="368" mass="41298">MEESQTHVFEPIELSRKQVDDSIFSRWYPSYKGDTIESRVISPLPQAFIDALNGESIHMPHEMGNPVEANSDNDYSDWSEDEAQDGRSEDSDDEEDENNRRRLDPAKDFPELHDQIKRHIEELGGAVMPKLNWSAPKDARWIMADNTLRCTSPADVYLLLQASDHIAHDIDAPYGECTDGAAEQSGGKSDAAAPLELVLRRWTNINPALEFRVFVRSGGVVAAAQRDRNHFPFLAGLKPTLARLIWNFVDSTLVPRLTHPDAVVDIYVPQPYRRVVLVDINPWSRTADPLLFAWNEILHLAPERSPQFAFRLVDRPNNAAFAAKEYSESMLPLDVVHAAADPAALVDLARASRASQDRLESRSDGPTI</sequence>
<evidence type="ECO:0000256" key="1">
    <source>
        <dbReference type="ARBA" id="ARBA00011047"/>
    </source>
</evidence>
<evidence type="ECO:0000313" key="5">
    <source>
        <dbReference type="Proteomes" id="UP000005222"/>
    </source>
</evidence>
<name>G8YVC2_PICSO</name>
<dbReference type="InterPro" id="IPR009772">
    <property type="entry name" value="CDC123"/>
</dbReference>
<dbReference type="Proteomes" id="UP000005222">
    <property type="component" value="Chromosome A"/>
</dbReference>
<dbReference type="STRING" id="559304.G8YVC2"/>
<evidence type="ECO:0000313" key="3">
    <source>
        <dbReference type="EMBL" id="CCE72805.1"/>
    </source>
</evidence>
<proteinExistence type="inferred from homology"/>
<dbReference type="Proteomes" id="UP000005222">
    <property type="component" value="Chromosome B"/>
</dbReference>
<reference evidence="3" key="1">
    <citation type="submission" date="2011-10" db="EMBL/GenBank/DDBJ databases">
        <authorList>
            <person name="Genoscope - CEA"/>
        </authorList>
    </citation>
    <scope>NUCLEOTIDE SEQUENCE</scope>
    <source>
        <strain evidence="3">CBS 7064</strain>
    </source>
</reference>
<keyword evidence="5" id="KW-1185">Reference proteome</keyword>
<dbReference type="InParanoid" id="G8YVC2"/>
<feature type="region of interest" description="Disordered" evidence="2">
    <location>
        <begin position="59"/>
        <end position="110"/>
    </location>
</feature>